<dbReference type="PROSITE" id="PS50072">
    <property type="entry name" value="CSA_PPIASE_2"/>
    <property type="match status" value="1"/>
</dbReference>
<name>F0P1U8_WEEVC</name>
<evidence type="ECO:0000259" key="5">
    <source>
        <dbReference type="PROSITE" id="PS50072"/>
    </source>
</evidence>
<dbReference type="HOGENOM" id="CLU_012062_16_0_10"/>
<evidence type="ECO:0000256" key="2">
    <source>
        <dbReference type="ARBA" id="ARBA00023110"/>
    </source>
</evidence>
<evidence type="ECO:0000256" key="1">
    <source>
        <dbReference type="ARBA" id="ARBA00013194"/>
    </source>
</evidence>
<feature type="domain" description="PPIase cyclophilin-type" evidence="5">
    <location>
        <begin position="66"/>
        <end position="224"/>
    </location>
</feature>
<dbReference type="EC" id="5.2.1.8" evidence="1"/>
<dbReference type="InterPro" id="IPR029000">
    <property type="entry name" value="Cyclophilin-like_dom_sf"/>
</dbReference>
<dbReference type="eggNOG" id="COG0652">
    <property type="taxonomic scope" value="Bacteria"/>
</dbReference>
<keyword evidence="3 6" id="KW-0413">Isomerase</keyword>
<keyword evidence="4" id="KW-0472">Membrane</keyword>
<dbReference type="KEGG" id="wvi:Weevi_2071"/>
<gene>
    <name evidence="6" type="ordered locus">Weevi_2071</name>
</gene>
<keyword evidence="7" id="KW-1185">Reference proteome</keyword>
<dbReference type="Pfam" id="PF00160">
    <property type="entry name" value="Pro_isomerase"/>
    <property type="match status" value="1"/>
</dbReference>
<dbReference type="Proteomes" id="UP000008641">
    <property type="component" value="Chromosome"/>
</dbReference>
<dbReference type="InterPro" id="IPR044666">
    <property type="entry name" value="Cyclophilin_A-like"/>
</dbReference>
<keyword evidence="2" id="KW-0697">Rotamase</keyword>
<dbReference type="GO" id="GO:0003755">
    <property type="term" value="F:peptidyl-prolyl cis-trans isomerase activity"/>
    <property type="evidence" value="ECO:0007669"/>
    <property type="project" value="UniProtKB-KW"/>
</dbReference>
<dbReference type="EMBL" id="CP002455">
    <property type="protein sequence ID" value="ADX68745.1"/>
    <property type="molecule type" value="Genomic_DNA"/>
</dbReference>
<dbReference type="STRING" id="865938.Weevi_2071"/>
<proteinExistence type="predicted"/>
<reference evidence="6 7" key="1">
    <citation type="journal article" date="2011" name="Stand. Genomic Sci.">
        <title>Complete genome sequence of Weeksella virosa type strain (9751).</title>
        <authorList>
            <person name="Lang E."/>
            <person name="Teshima H."/>
            <person name="Lucas S."/>
            <person name="Lapidus A."/>
            <person name="Hammon N."/>
            <person name="Deshpande S."/>
            <person name="Nolan M."/>
            <person name="Cheng J.F."/>
            <person name="Pitluck S."/>
            <person name="Liolios K."/>
            <person name="Pagani I."/>
            <person name="Mikhailova N."/>
            <person name="Ivanova N."/>
            <person name="Mavromatis K."/>
            <person name="Pati A."/>
            <person name="Tapia R."/>
            <person name="Han C."/>
            <person name="Goodwin L."/>
            <person name="Chen A."/>
            <person name="Palaniappan K."/>
            <person name="Land M."/>
            <person name="Hauser L."/>
            <person name="Chang Y.J."/>
            <person name="Jeffries C.D."/>
            <person name="Brambilla E.M."/>
            <person name="Kopitz M."/>
            <person name="Rohde M."/>
            <person name="Goker M."/>
            <person name="Tindall B.J."/>
            <person name="Detter J.C."/>
            <person name="Woyke T."/>
            <person name="Bristow J."/>
            <person name="Eisen J.A."/>
            <person name="Markowitz V."/>
            <person name="Hugenholtz P."/>
            <person name="Klenk H.P."/>
            <person name="Kyrpides N.C."/>
        </authorList>
    </citation>
    <scope>NUCLEOTIDE SEQUENCE [LARGE SCALE GENOMIC DNA]</scope>
    <source>
        <strain evidence="7">ATCC 43766 / DSM 16922 / JCM 21250 / NBRC 16016 / NCTC 11634 / CL345/78</strain>
    </source>
</reference>
<dbReference type="AlphaFoldDB" id="F0P1U8"/>
<dbReference type="Gene3D" id="2.40.100.10">
    <property type="entry name" value="Cyclophilin-like"/>
    <property type="match status" value="1"/>
</dbReference>
<protein>
    <recommendedName>
        <fullName evidence="1">peptidylprolyl isomerase</fullName>
        <ecNumber evidence="1">5.2.1.8</ecNumber>
    </recommendedName>
</protein>
<feature type="transmembrane region" description="Helical" evidence="4">
    <location>
        <begin position="25"/>
        <end position="42"/>
    </location>
</feature>
<reference evidence="7" key="2">
    <citation type="journal article" date="2011" name="Stand. Genomic Sci.">
        <title>Complete genome sequence of Weeksella virosa type strain (9751T).</title>
        <authorList>
            <person name="Lang E."/>
            <person name="Teshima H."/>
            <person name="Lucas S."/>
            <person name="Lapidus A."/>
            <person name="Hammon N."/>
            <person name="Deshpande S."/>
            <person name="Nolan M."/>
            <person name="Cheng J."/>
            <person name="Pitluck S."/>
            <person name="Liolios K."/>
            <person name="Pagani I."/>
            <person name="Mikhailova N."/>
            <person name="Ivanova N."/>
            <person name="Mavromatis K."/>
            <person name="Pati A."/>
            <person name="Tapia R."/>
            <person name="Han C."/>
            <person name="Goodwin L."/>
            <person name="Chen A."/>
            <person name="Palaniappan K."/>
            <person name="Land M."/>
            <person name="Hauser L."/>
            <person name="Chang Y."/>
            <person name="Jeffries C."/>
            <person name="Brambilla E."/>
            <person name="Kopitz M."/>
            <person name="Rohde M."/>
            <person name="Goker M."/>
            <person name="Tindall B."/>
            <person name="Detter J."/>
            <person name="Woyke T."/>
            <person name="Bristow J."/>
            <person name="Eisen J."/>
            <person name="Markowitz V."/>
            <person name="Hugenholtz P."/>
            <person name="Klenk H."/>
            <person name="Kyrpides N."/>
        </authorList>
    </citation>
    <scope>NUCLEOTIDE SEQUENCE [LARGE SCALE GENOMIC DNA]</scope>
    <source>
        <strain evidence="7">ATCC 43766 / DSM 16922 / JCM 21250 / NBRC 16016 / NCTC 11634 / CL345/78</strain>
    </source>
</reference>
<keyword evidence="4" id="KW-0812">Transmembrane</keyword>
<dbReference type="InterPro" id="IPR002130">
    <property type="entry name" value="Cyclophilin-type_PPIase_dom"/>
</dbReference>
<evidence type="ECO:0000256" key="3">
    <source>
        <dbReference type="ARBA" id="ARBA00023235"/>
    </source>
</evidence>
<dbReference type="RefSeq" id="WP_013599133.1">
    <property type="nucleotide sequence ID" value="NC_015144.1"/>
</dbReference>
<keyword evidence="4" id="KW-1133">Transmembrane helix</keyword>
<dbReference type="SUPFAM" id="SSF50891">
    <property type="entry name" value="Cyclophilin-like"/>
    <property type="match status" value="1"/>
</dbReference>
<evidence type="ECO:0000256" key="4">
    <source>
        <dbReference type="SAM" id="Phobius"/>
    </source>
</evidence>
<evidence type="ECO:0000313" key="7">
    <source>
        <dbReference type="Proteomes" id="UP000008641"/>
    </source>
</evidence>
<evidence type="ECO:0000313" key="6">
    <source>
        <dbReference type="EMBL" id="ADX68745.1"/>
    </source>
</evidence>
<dbReference type="PANTHER" id="PTHR45625:SF4">
    <property type="entry name" value="PEPTIDYLPROLYL ISOMERASE DOMAIN AND WD REPEAT-CONTAINING PROTEIN 1"/>
    <property type="match status" value="1"/>
</dbReference>
<dbReference type="PANTHER" id="PTHR45625">
    <property type="entry name" value="PEPTIDYL-PROLYL CIS-TRANS ISOMERASE-RELATED"/>
    <property type="match status" value="1"/>
</dbReference>
<sequence>MKNHDVKIVSLFFHFLQNMPTQFRFYWFFIYIFTFFTSTLFAQSYQLKFKTNYGNFDFILYDFTPNHRDLILHEIEKGTYRKAIFNRIVKDFVVQGGELDDAILAREADYPTEKPKRLAPEFHHRAYHKIGALGAGRDDNPEKGSFFSQLYFVVGQKVNAAELDKLEILKGIRYSQAQRTEYLVNGGQPRLDNDYTVFGEVIKGLDVLMKISTLSTEKTHSTKPVTFTIKVKKMLPKRKPKTRFSVGATVIG</sequence>
<organism evidence="6 7">
    <name type="scientific">Weeksella virosa (strain ATCC 43766 / DSM 16922 / JCM 21250 / CCUG 30538 / CDC 9751 / IAM 14551 / NBRC 16016 / NCTC 11634 / CL345/78)</name>
    <dbReference type="NCBI Taxonomy" id="865938"/>
    <lineage>
        <taxon>Bacteria</taxon>
        <taxon>Pseudomonadati</taxon>
        <taxon>Bacteroidota</taxon>
        <taxon>Flavobacteriia</taxon>
        <taxon>Flavobacteriales</taxon>
        <taxon>Weeksellaceae</taxon>
        <taxon>Weeksella</taxon>
    </lineage>
</organism>
<accession>F0P1U8</accession>